<dbReference type="InterPro" id="IPR042100">
    <property type="entry name" value="Bug_dom1"/>
</dbReference>
<gene>
    <name evidence="1" type="ORF">GALL_268780</name>
</gene>
<evidence type="ECO:0000313" key="1">
    <source>
        <dbReference type="EMBL" id="OIQ91216.1"/>
    </source>
</evidence>
<dbReference type="PANTHER" id="PTHR42928:SF5">
    <property type="entry name" value="BLR1237 PROTEIN"/>
    <property type="match status" value="1"/>
</dbReference>
<dbReference type="Gene3D" id="3.40.190.10">
    <property type="entry name" value="Periplasmic binding protein-like II"/>
    <property type="match status" value="1"/>
</dbReference>
<dbReference type="PROSITE" id="PS51257">
    <property type="entry name" value="PROKAR_LIPOPROTEIN"/>
    <property type="match status" value="1"/>
</dbReference>
<comment type="caution">
    <text evidence="1">The sequence shown here is derived from an EMBL/GenBank/DDBJ whole genome shotgun (WGS) entry which is preliminary data.</text>
</comment>
<dbReference type="AlphaFoldDB" id="A0A1J5R5F3"/>
<dbReference type="Gene3D" id="3.40.190.150">
    <property type="entry name" value="Bordetella uptake gene, domain 1"/>
    <property type="match status" value="1"/>
</dbReference>
<dbReference type="CDD" id="cd13578">
    <property type="entry name" value="PBP2_Bug27"/>
    <property type="match status" value="1"/>
</dbReference>
<organism evidence="1">
    <name type="scientific">mine drainage metagenome</name>
    <dbReference type="NCBI Taxonomy" id="410659"/>
    <lineage>
        <taxon>unclassified sequences</taxon>
        <taxon>metagenomes</taxon>
        <taxon>ecological metagenomes</taxon>
    </lineage>
</organism>
<accession>A0A1J5R5F3</accession>
<proteinExistence type="predicted"/>
<keyword evidence="1" id="KW-0675">Receptor</keyword>
<dbReference type="PIRSF" id="PIRSF017082">
    <property type="entry name" value="YflP"/>
    <property type="match status" value="1"/>
</dbReference>
<name>A0A1J5R5F3_9ZZZZ</name>
<dbReference type="InterPro" id="IPR005064">
    <property type="entry name" value="BUG"/>
</dbReference>
<protein>
    <submittedName>
        <fullName evidence="1">Tripartite tricarboxylate transporter family receptor</fullName>
    </submittedName>
</protein>
<dbReference type="PANTHER" id="PTHR42928">
    <property type="entry name" value="TRICARBOXYLATE-BINDING PROTEIN"/>
    <property type="match status" value="1"/>
</dbReference>
<dbReference type="Pfam" id="PF03401">
    <property type="entry name" value="TctC"/>
    <property type="match status" value="1"/>
</dbReference>
<reference evidence="1" key="1">
    <citation type="submission" date="2016-10" db="EMBL/GenBank/DDBJ databases">
        <title>Sequence of Gallionella enrichment culture.</title>
        <authorList>
            <person name="Poehlein A."/>
            <person name="Muehling M."/>
            <person name="Daniel R."/>
        </authorList>
    </citation>
    <scope>NUCLEOTIDE SEQUENCE</scope>
</reference>
<dbReference type="SUPFAM" id="SSF53850">
    <property type="entry name" value="Periplasmic binding protein-like II"/>
    <property type="match status" value="1"/>
</dbReference>
<dbReference type="EMBL" id="MLJW01000266">
    <property type="protein sequence ID" value="OIQ91216.1"/>
    <property type="molecule type" value="Genomic_DNA"/>
</dbReference>
<sequence length="333" mass="34962">MLGIARSQRSSRARKLLLAVSAGVACLVAASGYAQDYPVRPIRIIVPFSAGGAVDGPTRLIAQELAKRIGQPVYVENKPGAGATIGSEIAAKAAPDGYTLLLASQTNAISATLYSKLPFDPVEDFAPICLLGREPGVLVVNPAFPAKTIKELIAYAKQRPGEVNFASSGNGSGQHLFAAMFASMAGLKLRHIPYRGSAQATADVVAGRVPMYIPGMAGVMGLIKAGKLRPLAVTGTTRSPELPDVPTLAESGLPNYSAYVWLGLLAPKGTPAPIIAKLNRELVAVLAMPTVKAYMNKGSIEVVGSTPAEFGKYFREEKQRWAGVIKETGAHVN</sequence>